<evidence type="ECO:0000256" key="1">
    <source>
        <dbReference type="ARBA" id="ARBA00023172"/>
    </source>
</evidence>
<organism evidence="2 3">
    <name type="scientific">Caballeronia sordidicola</name>
    <name type="common">Burkholderia sordidicola</name>
    <dbReference type="NCBI Taxonomy" id="196367"/>
    <lineage>
        <taxon>Bacteria</taxon>
        <taxon>Pseudomonadati</taxon>
        <taxon>Pseudomonadota</taxon>
        <taxon>Betaproteobacteria</taxon>
        <taxon>Burkholderiales</taxon>
        <taxon>Burkholderiaceae</taxon>
        <taxon>Caballeronia</taxon>
    </lineage>
</organism>
<gene>
    <name evidence="2" type="ORF">PAMC26510_37480</name>
</gene>
<dbReference type="AlphaFoldDB" id="A0A242M5P2"/>
<dbReference type="Proteomes" id="UP000194546">
    <property type="component" value="Unassembled WGS sequence"/>
</dbReference>
<accession>A0A242M5P2</accession>
<proteinExistence type="predicted"/>
<protein>
    <recommendedName>
        <fullName evidence="4">Integrase</fullName>
    </recommendedName>
</protein>
<evidence type="ECO:0000313" key="3">
    <source>
        <dbReference type="Proteomes" id="UP000194546"/>
    </source>
</evidence>
<dbReference type="GO" id="GO:0015074">
    <property type="term" value="P:DNA integration"/>
    <property type="evidence" value="ECO:0007669"/>
    <property type="project" value="InterPro"/>
</dbReference>
<dbReference type="GO" id="GO:0006310">
    <property type="term" value="P:DNA recombination"/>
    <property type="evidence" value="ECO:0007669"/>
    <property type="project" value="UniProtKB-KW"/>
</dbReference>
<reference evidence="2 3" key="1">
    <citation type="submission" date="2017-03" db="EMBL/GenBank/DDBJ databases">
        <title>Genome analysis of strain PAMC 26510.</title>
        <authorList>
            <person name="Oh H.-M."/>
            <person name="Yang J.-A."/>
        </authorList>
    </citation>
    <scope>NUCLEOTIDE SEQUENCE [LARGE SCALE GENOMIC DNA]</scope>
    <source>
        <strain evidence="2 3">PAMC 26510</strain>
    </source>
</reference>
<dbReference type="SUPFAM" id="SSF56349">
    <property type="entry name" value="DNA breaking-rejoining enzymes"/>
    <property type="match status" value="1"/>
</dbReference>
<evidence type="ECO:0008006" key="4">
    <source>
        <dbReference type="Google" id="ProtNLM"/>
    </source>
</evidence>
<keyword evidence="1" id="KW-0233">DNA recombination</keyword>
<dbReference type="InterPro" id="IPR013762">
    <property type="entry name" value="Integrase-like_cat_sf"/>
</dbReference>
<name>A0A242M5P2_CABSO</name>
<comment type="caution">
    <text evidence="2">The sequence shown here is derived from an EMBL/GenBank/DDBJ whole genome shotgun (WGS) entry which is preliminary data.</text>
</comment>
<sequence>MLAGKVTRRKSMAGPTCAVGMPSENWAVNREKLVSRARAVIPFPGVEWDSAVWDVTRAYEHRTRGYKADKPAQRLLFTHHSQISRSLGAPLSGPFSDVVKALVCLRHCQRGQSSSSHMVFVRAVRYVVEAMADRAHDIGELTADHLDAAAALLFARERETSAYKVVGHMEEHADMVDRNGLCRLRLDWRYRRKIRPRFPSDDRCLEDGETSGHRSRLPDEQAIRAIGALYQSVAHNAAPTDPVSADRIMVLIATVMVCTGLRVGEMLTLPERPISLAEDGSKILRYAQLKGRADDVAVSWAHKPLLTETAALVEEAMEELHEATEGARIVARQYASTGALLANVPSEVDLDSAALPAMIGLRSKAVAQFLRARKITYRIVDGRIRFSRADLLKGLELDHWTLPVIPGAFGPGLALHEALCVVYANQMHRGTRTTLMYAARPITDQNVSDFLGARHACPSIFERRGIICDDGTPIAIRSHGFRHFLNHMLDEGGAPDLVQTKWFGRKHAADTGAYQHSSPAERAAHVASEIMGGRMKGAVPDIAGALPVNRARTFLFARIHAVHDVGPGMCLHDFQMSPCPRHLQCADNCDDYIWLKHDESRLDELKRQAAVVFVSLRNVQEQIDVKALVEPDWIRHLCTRYDQLMVQLAMLDFVEADLVRYMDRRGHDDESDPC</sequence>
<dbReference type="EMBL" id="NBTY01000212">
    <property type="protein sequence ID" value="OTP65930.1"/>
    <property type="molecule type" value="Genomic_DNA"/>
</dbReference>
<evidence type="ECO:0000313" key="2">
    <source>
        <dbReference type="EMBL" id="OTP65930.1"/>
    </source>
</evidence>
<dbReference type="Gene3D" id="1.10.443.10">
    <property type="entry name" value="Intergrase catalytic core"/>
    <property type="match status" value="1"/>
</dbReference>
<dbReference type="GO" id="GO:0003677">
    <property type="term" value="F:DNA binding"/>
    <property type="evidence" value="ECO:0007669"/>
    <property type="project" value="InterPro"/>
</dbReference>
<dbReference type="InterPro" id="IPR011010">
    <property type="entry name" value="DNA_brk_join_enz"/>
</dbReference>